<sequence>MPRRGARIFKTDECLMDPQLLLNVLYDVLLYERFPLLAPFRPKMVWLRGRVLKLRSERIRDGKLRKWYNDIVEEFKELLWDLQDEHRELEGFPAFMKERHRIEAERFVCYSHHRRITLT</sequence>
<reference evidence="1" key="1">
    <citation type="journal article" date="2015" name="Nature">
        <title>Complex archaea that bridge the gap between prokaryotes and eukaryotes.</title>
        <authorList>
            <person name="Spang A."/>
            <person name="Saw J.H."/>
            <person name="Jorgensen S.L."/>
            <person name="Zaremba-Niedzwiedzka K."/>
            <person name="Martijn J."/>
            <person name="Lind A.E."/>
            <person name="van Eijk R."/>
            <person name="Schleper C."/>
            <person name="Guy L."/>
            <person name="Ettema T.J."/>
        </authorList>
    </citation>
    <scope>NUCLEOTIDE SEQUENCE</scope>
</reference>
<evidence type="ECO:0000313" key="1">
    <source>
        <dbReference type="EMBL" id="KKN32551.1"/>
    </source>
</evidence>
<organism evidence="1">
    <name type="scientific">marine sediment metagenome</name>
    <dbReference type="NCBI Taxonomy" id="412755"/>
    <lineage>
        <taxon>unclassified sequences</taxon>
        <taxon>metagenomes</taxon>
        <taxon>ecological metagenomes</taxon>
    </lineage>
</organism>
<proteinExistence type="predicted"/>
<comment type="caution">
    <text evidence="1">The sequence shown here is derived from an EMBL/GenBank/DDBJ whole genome shotgun (WGS) entry which is preliminary data.</text>
</comment>
<name>A0A0F9S626_9ZZZZ</name>
<accession>A0A0F9S626</accession>
<dbReference type="AlphaFoldDB" id="A0A0F9S626"/>
<protein>
    <submittedName>
        <fullName evidence="1">Uncharacterized protein</fullName>
    </submittedName>
</protein>
<gene>
    <name evidence="1" type="ORF">LCGC14_0812750</name>
</gene>
<dbReference type="EMBL" id="LAZR01002245">
    <property type="protein sequence ID" value="KKN32551.1"/>
    <property type="molecule type" value="Genomic_DNA"/>
</dbReference>